<organism evidence="1 2">
    <name type="scientific">Blepharisma stoltei</name>
    <dbReference type="NCBI Taxonomy" id="1481888"/>
    <lineage>
        <taxon>Eukaryota</taxon>
        <taxon>Sar</taxon>
        <taxon>Alveolata</taxon>
        <taxon>Ciliophora</taxon>
        <taxon>Postciliodesmatophora</taxon>
        <taxon>Heterotrichea</taxon>
        <taxon>Heterotrichida</taxon>
        <taxon>Blepharismidae</taxon>
        <taxon>Blepharisma</taxon>
    </lineage>
</organism>
<dbReference type="EMBL" id="CAJZBQ010000040">
    <property type="protein sequence ID" value="CAG9326497.1"/>
    <property type="molecule type" value="Genomic_DNA"/>
</dbReference>
<accession>A0AAU9JSS8</accession>
<reference evidence="1" key="1">
    <citation type="submission" date="2021-09" db="EMBL/GenBank/DDBJ databases">
        <authorList>
            <consortium name="AG Swart"/>
            <person name="Singh M."/>
            <person name="Singh A."/>
            <person name="Seah K."/>
            <person name="Emmerich C."/>
        </authorList>
    </citation>
    <scope>NUCLEOTIDE SEQUENCE</scope>
    <source>
        <strain evidence="1">ATCC30299</strain>
    </source>
</reference>
<comment type="caution">
    <text evidence="1">The sequence shown here is derived from an EMBL/GenBank/DDBJ whole genome shotgun (WGS) entry which is preliminary data.</text>
</comment>
<proteinExistence type="predicted"/>
<evidence type="ECO:0000313" key="2">
    <source>
        <dbReference type="Proteomes" id="UP001162131"/>
    </source>
</evidence>
<evidence type="ECO:0008006" key="3">
    <source>
        <dbReference type="Google" id="ProtNLM"/>
    </source>
</evidence>
<dbReference type="AlphaFoldDB" id="A0AAU9JSS8"/>
<sequence length="117" mass="13525">MNILISGSKNRNILRYSIENDSFTKIPFQFAPGRRKILLNAGRLYLIECDNGMVYESEDGDETAWKQVGRSIIQEAYPSQIYCAYNKEAIYIGVNYIKVHEYYRFDLGPKSMIPLSV</sequence>
<name>A0AAU9JSS8_9CILI</name>
<gene>
    <name evidence="1" type="ORF">BSTOLATCC_MIC40923</name>
</gene>
<evidence type="ECO:0000313" key="1">
    <source>
        <dbReference type="EMBL" id="CAG9326497.1"/>
    </source>
</evidence>
<keyword evidence="2" id="KW-1185">Reference proteome</keyword>
<protein>
    <recommendedName>
        <fullName evidence="3">F-box protein</fullName>
    </recommendedName>
</protein>
<dbReference type="Proteomes" id="UP001162131">
    <property type="component" value="Unassembled WGS sequence"/>
</dbReference>